<organism evidence="3 4">
    <name type="scientific">Peteryoungia desertarenae</name>
    <dbReference type="NCBI Taxonomy" id="1813451"/>
    <lineage>
        <taxon>Bacteria</taxon>
        <taxon>Pseudomonadati</taxon>
        <taxon>Pseudomonadota</taxon>
        <taxon>Alphaproteobacteria</taxon>
        <taxon>Hyphomicrobiales</taxon>
        <taxon>Rhizobiaceae</taxon>
        <taxon>Peteryoungia</taxon>
    </lineage>
</organism>
<proteinExistence type="predicted"/>
<evidence type="ECO:0000256" key="1">
    <source>
        <dbReference type="SAM" id="MobiDB-lite"/>
    </source>
</evidence>
<keyword evidence="4" id="KW-1185">Reference proteome</keyword>
<feature type="compositionally biased region" description="Basic and acidic residues" evidence="1">
    <location>
        <begin position="1"/>
        <end position="19"/>
    </location>
</feature>
<sequence>MPGEANDSKKTKRSRDPLKDSANTLIAAKLRTYYDSIVQEGIPDDLLNLLEQLDEAEKKSGR</sequence>
<dbReference type="InterPro" id="IPR041649">
    <property type="entry name" value="NepR"/>
</dbReference>
<dbReference type="Pfam" id="PF18557">
    <property type="entry name" value="NepR"/>
    <property type="match status" value="1"/>
</dbReference>
<reference evidence="3 4" key="1">
    <citation type="submission" date="2020-06" db="EMBL/GenBank/DDBJ databases">
        <title>Genome sequence of Rhizobium sp strain ADMK78.</title>
        <authorList>
            <person name="Rahi P."/>
        </authorList>
    </citation>
    <scope>NUCLEOTIDE SEQUENCE [LARGE SCALE GENOMIC DNA]</scope>
    <source>
        <strain evidence="3 4">ADMK78</strain>
    </source>
</reference>
<feature type="region of interest" description="Disordered" evidence="1">
    <location>
        <begin position="1"/>
        <end position="21"/>
    </location>
</feature>
<name>A0ABX6QRH2_9HYPH</name>
<feature type="domain" description="Anti-sigma factor NepR" evidence="2">
    <location>
        <begin position="24"/>
        <end position="57"/>
    </location>
</feature>
<evidence type="ECO:0000313" key="3">
    <source>
        <dbReference type="EMBL" id="QLF71226.1"/>
    </source>
</evidence>
<gene>
    <name evidence="3" type="ORF">FE840_001795</name>
</gene>
<dbReference type="Proteomes" id="UP000308530">
    <property type="component" value="Chromosome"/>
</dbReference>
<dbReference type="RefSeq" id="WP_138288466.1">
    <property type="nucleotide sequence ID" value="NZ_CP058350.1"/>
</dbReference>
<protein>
    <recommendedName>
        <fullName evidence="2">Anti-sigma factor NepR domain-containing protein</fullName>
    </recommendedName>
</protein>
<dbReference type="EMBL" id="CP058350">
    <property type="protein sequence ID" value="QLF71226.1"/>
    <property type="molecule type" value="Genomic_DNA"/>
</dbReference>
<evidence type="ECO:0000259" key="2">
    <source>
        <dbReference type="Pfam" id="PF18557"/>
    </source>
</evidence>
<accession>A0ABX6QRH2</accession>
<evidence type="ECO:0000313" key="4">
    <source>
        <dbReference type="Proteomes" id="UP000308530"/>
    </source>
</evidence>